<dbReference type="Pfam" id="PF13609">
    <property type="entry name" value="Porin_4"/>
    <property type="match status" value="1"/>
</dbReference>
<evidence type="ECO:0000259" key="2">
    <source>
        <dbReference type="Pfam" id="PF13609"/>
    </source>
</evidence>
<dbReference type="InterPro" id="IPR033900">
    <property type="entry name" value="Gram_neg_porin_domain"/>
</dbReference>
<evidence type="ECO:0000256" key="1">
    <source>
        <dbReference type="SAM" id="SignalP"/>
    </source>
</evidence>
<protein>
    <submittedName>
        <fullName evidence="3">Porin</fullName>
    </submittedName>
</protein>
<dbReference type="RefSeq" id="WP_274140879.1">
    <property type="nucleotide sequence ID" value="NZ_JAJUBB010000003.1"/>
</dbReference>
<name>A0ABT5QIC6_9GAMM</name>
<keyword evidence="4" id="KW-1185">Reference proteome</keyword>
<feature type="domain" description="Porin" evidence="2">
    <location>
        <begin position="14"/>
        <end position="294"/>
    </location>
</feature>
<evidence type="ECO:0000313" key="4">
    <source>
        <dbReference type="Proteomes" id="UP001149821"/>
    </source>
</evidence>
<evidence type="ECO:0000313" key="3">
    <source>
        <dbReference type="EMBL" id="MDD1780740.1"/>
    </source>
</evidence>
<sequence length="419" mass="45787">MLLPRRLSVMGTVCLTLLASSFASASDNLRVSGFGNVSVIKSGTENLGFKYDLSKEALFDEWSLKPGSSFGLQLNANINDQFDAVIQGVLQDRLDNNLNKTITWAFLRYRPTQNITVRAGRIATPIYMLSEYRDVGFAYLWTKPITDFYSAIPVTYIDGGDIAYSAPLGDGIFEARLFGGSSEVTIETIFEPHNVTLSPIIGGKLTYSLEQWLFSSVAATTKAKEGEPAASLTSSLSGVPNLELLWPGASRFSNDFKLSDTRISYYSLGALYETGDWNVQSELSYTDAEWPFFTDLAAGYLSVGRTLNSNTFYGFASKSKTIGSLYALSAPSALGQSVSQIADAYQLIGSNLNARFVDQETFGMGVRLDISPQISLKGQIERTWLKNDHIGGWLTSINGLSAAVPSYIDTYSVSLSFVF</sequence>
<organism evidence="3 4">
    <name type="scientific">Enterovibrio qingdaonensis</name>
    <dbReference type="NCBI Taxonomy" id="2899818"/>
    <lineage>
        <taxon>Bacteria</taxon>
        <taxon>Pseudomonadati</taxon>
        <taxon>Pseudomonadota</taxon>
        <taxon>Gammaproteobacteria</taxon>
        <taxon>Vibrionales</taxon>
        <taxon>Vibrionaceae</taxon>
        <taxon>Enterovibrio</taxon>
    </lineage>
</organism>
<keyword evidence="1" id="KW-0732">Signal</keyword>
<proteinExistence type="predicted"/>
<accession>A0ABT5QIC6</accession>
<reference evidence="3" key="1">
    <citation type="submission" date="2021-12" db="EMBL/GenBank/DDBJ databases">
        <title>Enterovibrio ZSDZ35 sp. nov. and Enterovibrio ZSDZ42 sp. nov., isolated from coastal seawater in Qingdao.</title>
        <authorList>
            <person name="Zhang P."/>
        </authorList>
    </citation>
    <scope>NUCLEOTIDE SEQUENCE</scope>
    <source>
        <strain evidence="3">ZSDZ35</strain>
    </source>
</reference>
<dbReference type="SUPFAM" id="SSF56935">
    <property type="entry name" value="Porins"/>
    <property type="match status" value="1"/>
</dbReference>
<feature type="signal peptide" evidence="1">
    <location>
        <begin position="1"/>
        <end position="25"/>
    </location>
</feature>
<comment type="caution">
    <text evidence="3">The sequence shown here is derived from an EMBL/GenBank/DDBJ whole genome shotgun (WGS) entry which is preliminary data.</text>
</comment>
<gene>
    <name evidence="3" type="ORF">LRP49_05930</name>
</gene>
<dbReference type="EMBL" id="JAJUBB010000003">
    <property type="protein sequence ID" value="MDD1780740.1"/>
    <property type="molecule type" value="Genomic_DNA"/>
</dbReference>
<dbReference type="Proteomes" id="UP001149821">
    <property type="component" value="Unassembled WGS sequence"/>
</dbReference>
<feature type="chain" id="PRO_5045643548" evidence="1">
    <location>
        <begin position="26"/>
        <end position="419"/>
    </location>
</feature>